<keyword evidence="4" id="KW-1185">Reference proteome</keyword>
<dbReference type="PANTHER" id="PTHR43372:SF4">
    <property type="entry name" value="FATTY-ACID AMIDE HYDROLASE 2"/>
    <property type="match status" value="1"/>
</dbReference>
<feature type="region of interest" description="Disordered" evidence="1">
    <location>
        <begin position="472"/>
        <end position="505"/>
    </location>
</feature>
<feature type="compositionally biased region" description="Pro residues" evidence="1">
    <location>
        <begin position="472"/>
        <end position="485"/>
    </location>
</feature>
<reference evidence="3 4" key="1">
    <citation type="submission" date="2016-06" db="EMBL/GenBank/DDBJ databases">
        <authorList>
            <person name="Kjaerup R.B."/>
            <person name="Dalgaard T.S."/>
            <person name="Juul-Madsen H.R."/>
        </authorList>
    </citation>
    <scope>NUCLEOTIDE SEQUENCE [LARGE SCALE GENOMIC DNA]</scope>
    <source>
        <strain evidence="3 4">DSM 43904</strain>
    </source>
</reference>
<accession>A0A1C5HLI4</accession>
<evidence type="ECO:0000313" key="3">
    <source>
        <dbReference type="EMBL" id="SCG46874.1"/>
    </source>
</evidence>
<protein>
    <submittedName>
        <fullName evidence="3">Amidase</fullName>
    </submittedName>
</protein>
<evidence type="ECO:0000313" key="4">
    <source>
        <dbReference type="Proteomes" id="UP000198217"/>
    </source>
</evidence>
<dbReference type="EMBL" id="LT607750">
    <property type="protein sequence ID" value="SCG46874.1"/>
    <property type="molecule type" value="Genomic_DNA"/>
</dbReference>
<dbReference type="NCBIfam" id="NF004816">
    <property type="entry name" value="PRK06170.1"/>
    <property type="match status" value="1"/>
</dbReference>
<dbReference type="InterPro" id="IPR023631">
    <property type="entry name" value="Amidase_dom"/>
</dbReference>
<organism evidence="3 4">
    <name type="scientific">Micromonospora echinaurantiaca</name>
    <dbReference type="NCBI Taxonomy" id="47857"/>
    <lineage>
        <taxon>Bacteria</taxon>
        <taxon>Bacillati</taxon>
        <taxon>Actinomycetota</taxon>
        <taxon>Actinomycetes</taxon>
        <taxon>Micromonosporales</taxon>
        <taxon>Micromonosporaceae</taxon>
        <taxon>Micromonospora</taxon>
    </lineage>
</organism>
<dbReference type="Gene3D" id="3.90.1300.10">
    <property type="entry name" value="Amidase signature (AS) domain"/>
    <property type="match status" value="1"/>
</dbReference>
<dbReference type="PANTHER" id="PTHR43372">
    <property type="entry name" value="FATTY-ACID AMIDE HYDROLASE"/>
    <property type="match status" value="1"/>
</dbReference>
<dbReference type="Proteomes" id="UP000198217">
    <property type="component" value="Chromosome I"/>
</dbReference>
<dbReference type="Pfam" id="PF01425">
    <property type="entry name" value="Amidase"/>
    <property type="match status" value="1"/>
</dbReference>
<sequence length="505" mass="52986">MVALATATGARLVAALAAGEVGSAELLEACLARVAAYNDGLNAVVATDLDRARAEARAADDARARGRPLGPLHGLPMTVKDVFETAGLRTTAGAAELGEHVPARDADAVARLRAAGAIVYGKTNVPRYAGDFQTWNERYGLTVNPWRPDRTAGGSSGGSAVAVAAGMSPIELGSDIAGSIRAPAHYCGVFGHLPSWGAVPGRGHLPPPPGALATPELGTAGPLGRGADDLELALDALVGADLAGVPGGRLPANRLPELRGCRVGLWLDSPLARTDRELLGILRRLADRLADAGAVLVERLRPPRPFYEMHEVYVRLLIGVLSAHFTPDEYGQLLAVGADDPLAQALTQSYRDWAATQERRARIEAAWPAVFDRVDVVLTPVTPLPAFPHDLDRPAPERMLEIDGRSVPYFVHMVWTNLASLARLPATVVPVGHTAAGLPVGAQIIGARWDDRSTIGFARLVERLTGGFVAPPLPAGSAAPPPARGPHPERAGTSLDLGREALRRG</sequence>
<evidence type="ECO:0000256" key="1">
    <source>
        <dbReference type="SAM" id="MobiDB-lite"/>
    </source>
</evidence>
<evidence type="ECO:0000259" key="2">
    <source>
        <dbReference type="Pfam" id="PF01425"/>
    </source>
</evidence>
<dbReference type="AlphaFoldDB" id="A0A1C5HLI4"/>
<gene>
    <name evidence="3" type="ORF">GA0070609_1844</name>
</gene>
<dbReference type="GO" id="GO:0012505">
    <property type="term" value="C:endomembrane system"/>
    <property type="evidence" value="ECO:0007669"/>
    <property type="project" value="TreeGrafter"/>
</dbReference>
<proteinExistence type="predicted"/>
<dbReference type="InterPro" id="IPR052739">
    <property type="entry name" value="FAAH2"/>
</dbReference>
<dbReference type="InterPro" id="IPR036928">
    <property type="entry name" value="AS_sf"/>
</dbReference>
<dbReference type="PIRSF" id="PIRSF001221">
    <property type="entry name" value="Amidase_fungi"/>
    <property type="match status" value="1"/>
</dbReference>
<dbReference type="RefSeq" id="WP_088993413.1">
    <property type="nucleotide sequence ID" value="NZ_LT607750.1"/>
</dbReference>
<feature type="domain" description="Amidase" evidence="2">
    <location>
        <begin position="25"/>
        <end position="453"/>
    </location>
</feature>
<dbReference type="SUPFAM" id="SSF75304">
    <property type="entry name" value="Amidase signature (AS) enzymes"/>
    <property type="match status" value="1"/>
</dbReference>
<name>A0A1C5HLI4_9ACTN</name>